<keyword evidence="10" id="KW-0906">Nuclear pore complex</keyword>
<evidence type="ECO:0000256" key="4">
    <source>
        <dbReference type="ARBA" id="ARBA00022448"/>
    </source>
</evidence>
<feature type="compositionally biased region" description="Low complexity" evidence="14">
    <location>
        <begin position="538"/>
        <end position="553"/>
    </location>
</feature>
<evidence type="ECO:0000313" key="16">
    <source>
        <dbReference type="Proteomes" id="UP000028834"/>
    </source>
</evidence>
<feature type="compositionally biased region" description="Pro residues" evidence="14">
    <location>
        <begin position="360"/>
        <end position="376"/>
    </location>
</feature>
<dbReference type="GO" id="GO:0031080">
    <property type="term" value="C:nuclear pore outer ring"/>
    <property type="evidence" value="ECO:0007669"/>
    <property type="project" value="TreeGrafter"/>
</dbReference>
<dbReference type="Gene3D" id="2.130.10.10">
    <property type="entry name" value="YVTN repeat-like/Quinoprotein amine dehydrogenase"/>
    <property type="match status" value="1"/>
</dbReference>
<evidence type="ECO:0000256" key="13">
    <source>
        <dbReference type="PROSITE-ProRule" id="PRU00221"/>
    </source>
</evidence>
<sequence>MAAPATLSTFETSHAGCLHSVEFDFFATRLATASSDRTIRLWSLSTPEASTHAGEVAPKTATFLQELRGHEGPVWQVRWAHPSFGNLLASCGYDRRIIVWRQSAAAVPQGPQTRFAPTQSLFTPVYTNEDHTASVNSIAFCPHEFGLHLAAGSSDGSVSVLSLSGDPGAPGAQAQLFWSRKAFAAHFNGVNSVAWAPFMPAASQAGTPALMLATGGCDSQVRIWGLDPNSQEWQQLHQLTDADPHTDWVRDVAFQPASASSLLLSSSRLLASCSEDGTVKLWVGEASTPSANPSATSYTWSLLQTLRLHAPVWRVSWSVSGTILSVACGEKDVCLFRETVAGHWEKVSRLLGPDSLPQVAPRPLPPAAAPGVPPTQPGQQTPQGPQLQTQAPQLQTQAPQLQTQAPQLQPQAPQLQPQAPQLQPHGSAAPLGAYPPSHPPSLSSSPPTHPAHGASHPPLSSFPSSHPSLPQNPAPGPLSATPPSTAATPRPLGPAAGQPPQGSPTPGVAFPAPGAPAYPGTPASAGLYGPPTPGAPGGAQSYPQPAFAAPYPQGSAFPPAVQPAQTSLGGQQAPSPASFFPAGTAGSARPKPPAFYNIGAPEAGPTGAAPPAAQPFFSGGQTPGAAPGLQPPTGFPRPPMAAPGAQAYAPRAPMYAPYKGN</sequence>
<dbReference type="Proteomes" id="UP000028834">
    <property type="component" value="Unassembled WGS sequence"/>
</dbReference>
<evidence type="ECO:0000256" key="6">
    <source>
        <dbReference type="ARBA" id="ARBA00022737"/>
    </source>
</evidence>
<keyword evidence="9" id="KW-0811">Translocation</keyword>
<dbReference type="InterPro" id="IPR037363">
    <property type="entry name" value="Sec13/Seh1_fam"/>
</dbReference>
<feature type="compositionally biased region" description="Pro residues" evidence="14">
    <location>
        <begin position="629"/>
        <end position="641"/>
    </location>
</feature>
<dbReference type="GO" id="GO:0061733">
    <property type="term" value="F:protein-lysine-acetyltransferase activity"/>
    <property type="evidence" value="ECO:0007669"/>
    <property type="project" value="UniProtKB-EC"/>
</dbReference>
<comment type="function">
    <text evidence="12">Component of the coat protein complex II (COPII) which promotes the formation of transport vesicles from the endoplasmic reticulum (ER). The coat has two main functions, the physical deformation of the endoplasmic reticulum membrane into vesicles and the selection of cargo molecules. It also functions as a component of the nuclear pore complex (NPC). NPC components, collectively referred to as nucleoporins (NUPs), can play the role of both NPC structural components and of docking or interaction partners for transiently associated nuclear transport factors. SEC13 is required for efficient mRNA export from the nucleus to the cytoplasm and for correct nuclear pore biogenesis and distribution.</text>
</comment>
<keyword evidence="8" id="KW-0653">Protein transport</keyword>
<keyword evidence="4" id="KW-0813">Transport</keyword>
<dbReference type="InterPro" id="IPR036322">
    <property type="entry name" value="WD40_repeat_dom_sf"/>
</dbReference>
<evidence type="ECO:0000313" key="15">
    <source>
        <dbReference type="EMBL" id="KFG62074.1"/>
    </source>
</evidence>
<evidence type="ECO:0000256" key="11">
    <source>
        <dbReference type="ARBA" id="ARBA00023242"/>
    </source>
</evidence>
<dbReference type="PANTHER" id="PTHR11024">
    <property type="entry name" value="NUCLEAR PORE COMPLEX PROTEIN SEC13 / SEH1 FAMILY MEMBER"/>
    <property type="match status" value="1"/>
</dbReference>
<comment type="similarity">
    <text evidence="2">Belongs to the WD repeat SEC13 family.</text>
</comment>
<keyword evidence="6" id="KW-0677">Repeat</keyword>
<comment type="subunit">
    <text evidence="3">The COPII coat is composed of at least 5 proteins: the SEC23/24 complex, the SEC13/31 complex, and the protein SAR1. Component of the nuclear pore complex (NPC). NPC constitutes the exclusive means of nucleocytoplasmic transport. NPCs allow the passive diffusion of ions and small molecules and the active, nuclear transport receptor-mediated bidirectional transport of macromolecules such as proteins, RNAs, ribonucleoparticles (RNPs), and ribosomal subunits across the nuclear envelope. Due to its 8-fold rotational symmetry, all subunits are present with 8 copies or multiples thereof.</text>
</comment>
<evidence type="ECO:0000256" key="12">
    <source>
        <dbReference type="ARBA" id="ARBA00025261"/>
    </source>
</evidence>
<keyword evidence="15" id="KW-0808">Transferase</keyword>
<dbReference type="PANTHER" id="PTHR11024:SF2">
    <property type="entry name" value="PROTEIN SEC13 HOMOLOG"/>
    <property type="match status" value="1"/>
</dbReference>
<keyword evidence="11" id="KW-0539">Nucleus</keyword>
<feature type="compositionally biased region" description="Low complexity" evidence="14">
    <location>
        <begin position="455"/>
        <end position="469"/>
    </location>
</feature>
<evidence type="ECO:0000256" key="5">
    <source>
        <dbReference type="ARBA" id="ARBA00022574"/>
    </source>
</evidence>
<gene>
    <name evidence="15" type="ORF">TGRUB_201700</name>
</gene>
<reference evidence="15 16" key="1">
    <citation type="submission" date="2014-05" db="EMBL/GenBank/DDBJ databases">
        <authorList>
            <person name="Sibley D."/>
            <person name="Venepally P."/>
            <person name="Karamycheva S."/>
            <person name="Hadjithomas M."/>
            <person name="Khan A."/>
            <person name="Brunk B."/>
            <person name="Roos D."/>
            <person name="Caler E."/>
            <person name="Lorenzi H."/>
        </authorList>
    </citation>
    <scope>NUCLEOTIDE SEQUENCE [LARGE SCALE GENOMIC DNA]</scope>
    <source>
        <strain evidence="15 16">RUB</strain>
    </source>
</reference>
<protein>
    <submittedName>
        <fullName evidence="15">WD domain, G-beta repeat-containing protein</fullName>
        <ecNumber evidence="15">2.3.1.48</ecNumber>
    </submittedName>
</protein>
<evidence type="ECO:0000256" key="2">
    <source>
        <dbReference type="ARBA" id="ARBA00010102"/>
    </source>
</evidence>
<accession>A0A086LZK6</accession>
<dbReference type="OrthoDB" id="364224at2759"/>
<dbReference type="GO" id="GO:0051028">
    <property type="term" value="P:mRNA transport"/>
    <property type="evidence" value="ECO:0007669"/>
    <property type="project" value="UniProtKB-KW"/>
</dbReference>
<dbReference type="InterPro" id="IPR001680">
    <property type="entry name" value="WD40_rpt"/>
</dbReference>
<dbReference type="GO" id="GO:0030127">
    <property type="term" value="C:COPII vesicle coat"/>
    <property type="evidence" value="ECO:0007669"/>
    <property type="project" value="TreeGrafter"/>
</dbReference>
<keyword evidence="7" id="KW-0509">mRNA transport</keyword>
<feature type="repeat" description="WD" evidence="13">
    <location>
        <begin position="242"/>
        <end position="282"/>
    </location>
</feature>
<dbReference type="PRINTS" id="PR00320">
    <property type="entry name" value="GPROTEINBRPT"/>
</dbReference>
<feature type="compositionally biased region" description="Low complexity" evidence="14">
    <location>
        <begin position="377"/>
        <end position="424"/>
    </location>
</feature>
<dbReference type="PROSITE" id="PS50294">
    <property type="entry name" value="WD_REPEATS_REGION"/>
    <property type="match status" value="1"/>
</dbReference>
<evidence type="ECO:0000256" key="7">
    <source>
        <dbReference type="ARBA" id="ARBA00022816"/>
    </source>
</evidence>
<dbReference type="AlphaFoldDB" id="A0A086LZK6"/>
<feature type="compositionally biased region" description="Low complexity" evidence="14">
    <location>
        <begin position="477"/>
        <end position="526"/>
    </location>
</feature>
<evidence type="ECO:0000256" key="14">
    <source>
        <dbReference type="SAM" id="MobiDB-lite"/>
    </source>
</evidence>
<dbReference type="SMART" id="SM00320">
    <property type="entry name" value="WD40"/>
    <property type="match status" value="6"/>
</dbReference>
<evidence type="ECO:0000256" key="9">
    <source>
        <dbReference type="ARBA" id="ARBA00023010"/>
    </source>
</evidence>
<comment type="subcellular location">
    <subcellularLocation>
        <location evidence="1">Nucleus</location>
        <location evidence="1">Nuclear pore complex</location>
    </subcellularLocation>
</comment>
<dbReference type="VEuPathDB" id="ToxoDB:TGRUB_201700"/>
<feature type="repeat" description="WD" evidence="13">
    <location>
        <begin position="67"/>
        <end position="100"/>
    </location>
</feature>
<dbReference type="GO" id="GO:0090114">
    <property type="term" value="P:COPII-coated vesicle budding"/>
    <property type="evidence" value="ECO:0007669"/>
    <property type="project" value="TreeGrafter"/>
</dbReference>
<dbReference type="EC" id="2.3.1.48" evidence="15"/>
<dbReference type="SUPFAM" id="SSF50978">
    <property type="entry name" value="WD40 repeat-like"/>
    <property type="match status" value="1"/>
</dbReference>
<evidence type="ECO:0000256" key="3">
    <source>
        <dbReference type="ARBA" id="ARBA00011369"/>
    </source>
</evidence>
<evidence type="ECO:0000256" key="10">
    <source>
        <dbReference type="ARBA" id="ARBA00023132"/>
    </source>
</evidence>
<dbReference type="GO" id="GO:0006606">
    <property type="term" value="P:protein import into nucleus"/>
    <property type="evidence" value="ECO:0007669"/>
    <property type="project" value="TreeGrafter"/>
</dbReference>
<dbReference type="Pfam" id="PF00400">
    <property type="entry name" value="WD40"/>
    <property type="match status" value="6"/>
</dbReference>
<feature type="compositionally biased region" description="Low complexity" evidence="14">
    <location>
        <begin position="599"/>
        <end position="620"/>
    </location>
</feature>
<feature type="compositionally biased region" description="Polar residues" evidence="14">
    <location>
        <begin position="563"/>
        <end position="575"/>
    </location>
</feature>
<dbReference type="InterPro" id="IPR020472">
    <property type="entry name" value="WD40_PAC1"/>
</dbReference>
<feature type="repeat" description="WD" evidence="13">
    <location>
        <begin position="11"/>
        <end position="52"/>
    </location>
</feature>
<name>A0A086LZK6_TOXGO</name>
<evidence type="ECO:0000256" key="1">
    <source>
        <dbReference type="ARBA" id="ARBA00004567"/>
    </source>
</evidence>
<evidence type="ECO:0000256" key="8">
    <source>
        <dbReference type="ARBA" id="ARBA00022927"/>
    </source>
</evidence>
<dbReference type="InterPro" id="IPR015943">
    <property type="entry name" value="WD40/YVTN_repeat-like_dom_sf"/>
</dbReference>
<proteinExistence type="inferred from homology"/>
<dbReference type="PROSITE" id="PS50082">
    <property type="entry name" value="WD_REPEATS_2"/>
    <property type="match status" value="3"/>
</dbReference>
<keyword evidence="5 13" id="KW-0853">WD repeat</keyword>
<feature type="region of interest" description="Disordered" evidence="14">
    <location>
        <begin position="355"/>
        <end position="646"/>
    </location>
</feature>
<dbReference type="GO" id="GO:0005198">
    <property type="term" value="F:structural molecule activity"/>
    <property type="evidence" value="ECO:0007669"/>
    <property type="project" value="InterPro"/>
</dbReference>
<organism evidence="15 16">
    <name type="scientific">Toxoplasma gondii RUB</name>
    <dbReference type="NCBI Taxonomy" id="935652"/>
    <lineage>
        <taxon>Eukaryota</taxon>
        <taxon>Sar</taxon>
        <taxon>Alveolata</taxon>
        <taxon>Apicomplexa</taxon>
        <taxon>Conoidasida</taxon>
        <taxon>Coccidia</taxon>
        <taxon>Eucoccidiorida</taxon>
        <taxon>Eimeriorina</taxon>
        <taxon>Sarcocystidae</taxon>
        <taxon>Toxoplasma</taxon>
    </lineage>
</organism>
<dbReference type="EMBL" id="AFYV02001404">
    <property type="protein sequence ID" value="KFG62074.1"/>
    <property type="molecule type" value="Genomic_DNA"/>
</dbReference>
<comment type="caution">
    <text evidence="15">The sequence shown here is derived from an EMBL/GenBank/DDBJ whole genome shotgun (WGS) entry which is preliminary data.</text>
</comment>
<keyword evidence="15" id="KW-0012">Acyltransferase</keyword>